<feature type="domain" description="Rieske" evidence="7">
    <location>
        <begin position="44"/>
        <end position="148"/>
    </location>
</feature>
<dbReference type="RefSeq" id="WP_116960247.1">
    <property type="nucleotide sequence ID" value="NZ_QVLS01000011.1"/>
</dbReference>
<dbReference type="EMBL" id="QVLS01000011">
    <property type="protein sequence ID" value="RFP77400.1"/>
    <property type="molecule type" value="Genomic_DNA"/>
</dbReference>
<dbReference type="PROSITE" id="PS51296">
    <property type="entry name" value="RIESKE"/>
    <property type="match status" value="1"/>
</dbReference>
<dbReference type="AlphaFoldDB" id="A0A372EG64"/>
<feature type="region of interest" description="Disordered" evidence="6">
    <location>
        <begin position="1"/>
        <end position="32"/>
    </location>
</feature>
<keyword evidence="5" id="KW-0411">Iron-sulfur</keyword>
<dbReference type="SUPFAM" id="SSF55961">
    <property type="entry name" value="Bet v1-like"/>
    <property type="match status" value="1"/>
</dbReference>
<dbReference type="PANTHER" id="PTHR21266">
    <property type="entry name" value="IRON-SULFUR DOMAIN CONTAINING PROTEIN"/>
    <property type="match status" value="1"/>
</dbReference>
<accession>A0A372EG64</accession>
<keyword evidence="4" id="KW-0408">Iron</keyword>
<reference evidence="8 9" key="1">
    <citation type="submission" date="2018-08" db="EMBL/GenBank/DDBJ databases">
        <title>Hydrogenophaga sp. LA-38 isolated from sludge.</title>
        <authorList>
            <person name="Im W.-T."/>
        </authorList>
    </citation>
    <scope>NUCLEOTIDE SEQUENCE [LARGE SCALE GENOMIC DNA]</scope>
    <source>
        <strain evidence="8 9">LA-38</strain>
    </source>
</reference>
<dbReference type="Proteomes" id="UP000261931">
    <property type="component" value="Unassembled WGS sequence"/>
</dbReference>
<evidence type="ECO:0000256" key="4">
    <source>
        <dbReference type="ARBA" id="ARBA00023004"/>
    </source>
</evidence>
<evidence type="ECO:0000256" key="1">
    <source>
        <dbReference type="ARBA" id="ARBA00022714"/>
    </source>
</evidence>
<dbReference type="Pfam" id="PF00355">
    <property type="entry name" value="Rieske"/>
    <property type="match status" value="1"/>
</dbReference>
<dbReference type="CDD" id="cd03479">
    <property type="entry name" value="Rieske_RO_Alpha_PhDO_like"/>
    <property type="match status" value="1"/>
</dbReference>
<keyword evidence="9" id="KW-1185">Reference proteome</keyword>
<evidence type="ECO:0000256" key="3">
    <source>
        <dbReference type="ARBA" id="ARBA00023002"/>
    </source>
</evidence>
<keyword evidence="2" id="KW-0479">Metal-binding</keyword>
<dbReference type="InterPro" id="IPR036922">
    <property type="entry name" value="Rieske_2Fe-2S_sf"/>
</dbReference>
<evidence type="ECO:0000256" key="6">
    <source>
        <dbReference type="SAM" id="MobiDB-lite"/>
    </source>
</evidence>
<dbReference type="InterPro" id="IPR015881">
    <property type="entry name" value="ARHD_Rieske_2Fe_2S"/>
</dbReference>
<evidence type="ECO:0000313" key="8">
    <source>
        <dbReference type="EMBL" id="RFP77400.1"/>
    </source>
</evidence>
<evidence type="ECO:0000313" key="9">
    <source>
        <dbReference type="Proteomes" id="UP000261931"/>
    </source>
</evidence>
<proteinExistence type="predicted"/>
<organism evidence="8 9">
    <name type="scientific">Hydrogenophaga borbori</name>
    <dbReference type="NCBI Taxonomy" id="2294117"/>
    <lineage>
        <taxon>Bacteria</taxon>
        <taxon>Pseudomonadati</taxon>
        <taxon>Pseudomonadota</taxon>
        <taxon>Betaproteobacteria</taxon>
        <taxon>Burkholderiales</taxon>
        <taxon>Comamonadaceae</taxon>
        <taxon>Hydrogenophaga</taxon>
    </lineage>
</organism>
<dbReference type="SUPFAM" id="SSF50022">
    <property type="entry name" value="ISP domain"/>
    <property type="match status" value="1"/>
</dbReference>
<keyword evidence="1" id="KW-0001">2Fe-2S</keyword>
<dbReference type="PROSITE" id="PS00570">
    <property type="entry name" value="RING_HYDROXYL_ALPHA"/>
    <property type="match status" value="1"/>
</dbReference>
<protein>
    <submittedName>
        <fullName evidence="8">Ring-hydroxylating oxygenase subunit alpha</fullName>
    </submittedName>
</protein>
<gene>
    <name evidence="8" type="ORF">DY262_16730</name>
</gene>
<dbReference type="InterPro" id="IPR050584">
    <property type="entry name" value="Cholesterol_7-desaturase"/>
</dbReference>
<evidence type="ECO:0000259" key="7">
    <source>
        <dbReference type="PROSITE" id="PS51296"/>
    </source>
</evidence>
<dbReference type="InterPro" id="IPR017941">
    <property type="entry name" value="Rieske_2Fe-2S"/>
</dbReference>
<dbReference type="PANTHER" id="PTHR21266:SF59">
    <property type="entry name" value="BLR4922 PROTEIN"/>
    <property type="match status" value="1"/>
</dbReference>
<name>A0A372EG64_9BURK</name>
<evidence type="ECO:0000256" key="2">
    <source>
        <dbReference type="ARBA" id="ARBA00022723"/>
    </source>
</evidence>
<dbReference type="GO" id="GO:0051537">
    <property type="term" value="F:2 iron, 2 sulfur cluster binding"/>
    <property type="evidence" value="ECO:0007669"/>
    <property type="project" value="UniProtKB-KW"/>
</dbReference>
<dbReference type="GO" id="GO:0016491">
    <property type="term" value="F:oxidoreductase activity"/>
    <property type="evidence" value="ECO:0007669"/>
    <property type="project" value="UniProtKB-KW"/>
</dbReference>
<dbReference type="GO" id="GO:0005506">
    <property type="term" value="F:iron ion binding"/>
    <property type="evidence" value="ECO:0007669"/>
    <property type="project" value="InterPro"/>
</dbReference>
<dbReference type="Gene3D" id="2.102.10.10">
    <property type="entry name" value="Rieske [2Fe-2S] iron-sulphur domain"/>
    <property type="match status" value="1"/>
</dbReference>
<sequence length="473" mass="52758">MTHQAKAQPLRFTGYQQRNKPGPDLELTSTEPGTPMGEYMRRYWQPVCLSEELKDVPKAIRIMSEDLVVFRDKSGDIGVMHRHCSHRGASLEYGIIAEHGIRCCYHGWHYGIDGRLLDAPCEADPTRLKETVCQGAYPAFERHGLVFAYMGPPESQPPFPDFDSYGFPADTKLVPFSNVYPCNWLQVYENIMDHMHTAVLHNKMVVDGVDAAVADGVSLEGFGDMPVMQWEPTRTGNGCVFVAGRRLPDDKVWVRITEMVFPNYLQIGSLLPTAARERHGTSGCTRWNVPVDDEHMIIFGYRHFNSTVDPDGLGVEADCGVDKIDFLEGQTGNRSYEEGQRAPGDWEALVSQRPIAVHALEHPGSSDVGVYLCRKLLREAVRGKSSPDPLYERLIAEGRSLPLYAQDSVLHAAELPRAEDRKLVLSLGKRVLDIMRAADDLPTPAQRDAFVREQLDRIDGGLQALGQAETQAG</sequence>
<evidence type="ECO:0000256" key="5">
    <source>
        <dbReference type="ARBA" id="ARBA00023014"/>
    </source>
</evidence>
<keyword evidence="3" id="KW-0560">Oxidoreductase</keyword>
<comment type="caution">
    <text evidence="8">The sequence shown here is derived from an EMBL/GenBank/DDBJ whole genome shotgun (WGS) entry which is preliminary data.</text>
</comment>